<dbReference type="AlphaFoldDB" id="A0A9D5D671"/>
<comment type="caution">
    <text evidence="1">The sequence shown here is derived from an EMBL/GenBank/DDBJ whole genome shotgun (WGS) entry which is preliminary data.</text>
</comment>
<protein>
    <submittedName>
        <fullName evidence="1">Uncharacterized protein</fullName>
    </submittedName>
</protein>
<evidence type="ECO:0000313" key="2">
    <source>
        <dbReference type="Proteomes" id="UP001085076"/>
    </source>
</evidence>
<dbReference type="Proteomes" id="UP001085076">
    <property type="component" value="Miscellaneous, Linkage group lg01"/>
</dbReference>
<dbReference type="EMBL" id="JAGGNH010000001">
    <property type="protein sequence ID" value="KAJ0985843.1"/>
    <property type="molecule type" value="Genomic_DNA"/>
</dbReference>
<accession>A0A9D5D671</accession>
<keyword evidence="2" id="KW-1185">Reference proteome</keyword>
<dbReference type="PANTHER" id="PTHR45277:SF1">
    <property type="entry name" value="EXPRESSED PROTEIN"/>
    <property type="match status" value="1"/>
</dbReference>
<gene>
    <name evidence="1" type="ORF">J5N97_004199</name>
</gene>
<name>A0A9D5D671_9LILI</name>
<organism evidence="1 2">
    <name type="scientific">Dioscorea zingiberensis</name>
    <dbReference type="NCBI Taxonomy" id="325984"/>
    <lineage>
        <taxon>Eukaryota</taxon>
        <taxon>Viridiplantae</taxon>
        <taxon>Streptophyta</taxon>
        <taxon>Embryophyta</taxon>
        <taxon>Tracheophyta</taxon>
        <taxon>Spermatophyta</taxon>
        <taxon>Magnoliopsida</taxon>
        <taxon>Liliopsida</taxon>
        <taxon>Dioscoreales</taxon>
        <taxon>Dioscoreaceae</taxon>
        <taxon>Dioscorea</taxon>
    </lineage>
</organism>
<evidence type="ECO:0000313" key="1">
    <source>
        <dbReference type="EMBL" id="KAJ0985843.1"/>
    </source>
</evidence>
<dbReference type="PANTHER" id="PTHR45277">
    <property type="entry name" value="EXPRESSED PROTEIN"/>
    <property type="match status" value="1"/>
</dbReference>
<proteinExistence type="predicted"/>
<dbReference type="OrthoDB" id="10017101at2759"/>
<sequence length="187" mass="20536">MWAWDPTQRRGDVAEEGWEQLAVVRLDWRRETAVVALRRAGTEDVQEYMTCREGDAQGLPVTNGYFGVVVSVVHLSRLEGGGAAVELAAGLGLDLVVLEEVLEVVVVPVVRGGLGGCGGAGGGLGPWWWWWCRAAGGGLYFSLDSSKLRFDRSSRTPGRSSRRFGQRIDHLCISHLKEQARDCKNLR</sequence>
<reference evidence="1" key="1">
    <citation type="submission" date="2021-03" db="EMBL/GenBank/DDBJ databases">
        <authorList>
            <person name="Li Z."/>
            <person name="Yang C."/>
        </authorList>
    </citation>
    <scope>NUCLEOTIDE SEQUENCE</scope>
    <source>
        <strain evidence="1">Dzin_1.0</strain>
        <tissue evidence="1">Leaf</tissue>
    </source>
</reference>
<reference evidence="1" key="2">
    <citation type="journal article" date="2022" name="Hortic Res">
        <title>The genome of Dioscorea zingiberensis sheds light on the biosynthesis, origin and evolution of the medicinally important diosgenin saponins.</title>
        <authorList>
            <person name="Li Y."/>
            <person name="Tan C."/>
            <person name="Li Z."/>
            <person name="Guo J."/>
            <person name="Li S."/>
            <person name="Chen X."/>
            <person name="Wang C."/>
            <person name="Dai X."/>
            <person name="Yang H."/>
            <person name="Song W."/>
            <person name="Hou L."/>
            <person name="Xu J."/>
            <person name="Tong Z."/>
            <person name="Xu A."/>
            <person name="Yuan X."/>
            <person name="Wang W."/>
            <person name="Yang Q."/>
            <person name="Chen L."/>
            <person name="Sun Z."/>
            <person name="Wang K."/>
            <person name="Pan B."/>
            <person name="Chen J."/>
            <person name="Bao Y."/>
            <person name="Liu F."/>
            <person name="Qi X."/>
            <person name="Gang D.R."/>
            <person name="Wen J."/>
            <person name="Li J."/>
        </authorList>
    </citation>
    <scope>NUCLEOTIDE SEQUENCE</scope>
    <source>
        <strain evidence="1">Dzin_1.0</strain>
    </source>
</reference>